<dbReference type="Gene3D" id="3.30.450.40">
    <property type="match status" value="1"/>
</dbReference>
<gene>
    <name evidence="7" type="ORF">SAMN05216564_10294</name>
</gene>
<keyword evidence="8" id="KW-1185">Reference proteome</keyword>
<dbReference type="InterPro" id="IPR007050">
    <property type="entry name" value="HTH_bacterioopsin"/>
</dbReference>
<dbReference type="OrthoDB" id="86314at2157"/>
<dbReference type="SMART" id="SM00448">
    <property type="entry name" value="REC"/>
    <property type="match status" value="1"/>
</dbReference>
<dbReference type="SUPFAM" id="SSF55781">
    <property type="entry name" value="GAF domain-like"/>
    <property type="match status" value="1"/>
</dbReference>
<accession>A0A1H3FJQ6</accession>
<reference evidence="8" key="1">
    <citation type="submission" date="2016-10" db="EMBL/GenBank/DDBJ databases">
        <authorList>
            <person name="Varghese N."/>
            <person name="Submissions S."/>
        </authorList>
    </citation>
    <scope>NUCLEOTIDE SEQUENCE [LARGE SCALE GENOMIC DNA]</scope>
    <source>
        <strain evidence="8">DC30,IBRC 10041,KCTC 4046</strain>
    </source>
</reference>
<keyword evidence="2" id="KW-0418">Kinase</keyword>
<evidence type="ECO:0000256" key="5">
    <source>
        <dbReference type="PROSITE-ProRule" id="PRU00169"/>
    </source>
</evidence>
<evidence type="ECO:0000313" key="7">
    <source>
        <dbReference type="EMBL" id="SDX91333.1"/>
    </source>
</evidence>
<name>A0A1H3FJQ6_9EURY</name>
<feature type="domain" description="Response regulatory" evidence="6">
    <location>
        <begin position="19"/>
        <end position="128"/>
    </location>
</feature>
<organism evidence="7 8">
    <name type="scientific">Halopenitus persicus</name>
    <dbReference type="NCBI Taxonomy" id="1048396"/>
    <lineage>
        <taxon>Archaea</taxon>
        <taxon>Methanobacteriati</taxon>
        <taxon>Methanobacteriota</taxon>
        <taxon>Stenosarchaea group</taxon>
        <taxon>Halobacteria</taxon>
        <taxon>Halobacteriales</taxon>
        <taxon>Haloferacaceae</taxon>
        <taxon>Halopenitus</taxon>
    </lineage>
</organism>
<dbReference type="InterPro" id="IPR011006">
    <property type="entry name" value="CheY-like_superfamily"/>
</dbReference>
<sequence length="586" mass="64809">MSNEPSAETGVDAAQEQPVVLVVDDDEDIADTYAMWLRDRFDVVTAYGGHEALERVSEDVNAVLLDRRMPNMPGDEVLERIRERDLDCQVAMLTAVKPNSDLVDLQFDEYLTKPVAKSDVVGVIEDLLLREDLDEETREYLSLKSTARTLESQDSDTIRDPEAVDQVKAEAEAAAESPVVQRETAELERLRSVNELLRSVNRAVVDVDSKEALAESVAELMTEKLHYDHALVGEYTTAYDELFPEAVAGSDGDLDSVSCEPSGPIRTALDEGDARLVDPGTHQDHAVGRLTTRLAADDALRTALVVPINYRDSIRFVVVAWAENETELTDRERSTLREVGTTVGNAIDSIQTQQLVEDDSIVELELKVTDGSDFFVDLSMTHRCRVELEGVHRSSGEGIVCYVTVTEAPTDDVMEHLADAEGVDGARVIDDRGDVVLVECRVHDGSIVLELLETSGNVTRLVADDGEGHLDIEFASDVDLRTVLETIREDFPDVDLVSKRNVERSYESVEGFRATLESTLTERQDTVITAAANAGYFDWPRKSTAEEIAESLGMAPPTMHEHLREAERKLVDIYLEETSSGDRRGA</sequence>
<dbReference type="Pfam" id="PF13185">
    <property type="entry name" value="GAF_2"/>
    <property type="match status" value="1"/>
</dbReference>
<dbReference type="Pfam" id="PF15915">
    <property type="entry name" value="BAT"/>
    <property type="match status" value="1"/>
</dbReference>
<feature type="modified residue" description="4-aspartylphosphate" evidence="5">
    <location>
        <position position="66"/>
    </location>
</feature>
<dbReference type="AlphaFoldDB" id="A0A1H3FJQ6"/>
<dbReference type="PANTHER" id="PTHR34236:SF1">
    <property type="entry name" value="DIMETHYL SULFOXIDE REDUCTASE TRANSCRIPTIONAL ACTIVATOR"/>
    <property type="match status" value="1"/>
</dbReference>
<dbReference type="GO" id="GO:0016301">
    <property type="term" value="F:kinase activity"/>
    <property type="evidence" value="ECO:0007669"/>
    <property type="project" value="UniProtKB-KW"/>
</dbReference>
<evidence type="ECO:0000313" key="8">
    <source>
        <dbReference type="Proteomes" id="UP000199079"/>
    </source>
</evidence>
<dbReference type="CDD" id="cd00156">
    <property type="entry name" value="REC"/>
    <property type="match status" value="1"/>
</dbReference>
<dbReference type="RefSeq" id="WP_176819430.1">
    <property type="nucleotide sequence ID" value="NZ_FNPC01000002.1"/>
</dbReference>
<protein>
    <submittedName>
        <fullName evidence="7">Predicted DNA binding protein, contains HTH domain</fullName>
    </submittedName>
</protein>
<dbReference type="InterPro" id="IPR001789">
    <property type="entry name" value="Sig_transdc_resp-reg_receiver"/>
</dbReference>
<evidence type="ECO:0000256" key="2">
    <source>
        <dbReference type="ARBA" id="ARBA00022777"/>
    </source>
</evidence>
<keyword evidence="4" id="KW-0804">Transcription</keyword>
<dbReference type="InterPro" id="IPR031803">
    <property type="entry name" value="BAT_GAF/HTH-assoc"/>
</dbReference>
<evidence type="ECO:0000259" key="6">
    <source>
        <dbReference type="PROSITE" id="PS50110"/>
    </source>
</evidence>
<dbReference type="Gene3D" id="3.40.50.2300">
    <property type="match status" value="1"/>
</dbReference>
<dbReference type="InterPro" id="IPR029016">
    <property type="entry name" value="GAF-like_dom_sf"/>
</dbReference>
<dbReference type="Pfam" id="PF00072">
    <property type="entry name" value="Response_reg"/>
    <property type="match status" value="1"/>
</dbReference>
<keyword evidence="5" id="KW-0597">Phosphoprotein</keyword>
<dbReference type="Pfam" id="PF04967">
    <property type="entry name" value="HTH_10"/>
    <property type="match status" value="1"/>
</dbReference>
<dbReference type="GO" id="GO:0000160">
    <property type="term" value="P:phosphorelay signal transduction system"/>
    <property type="evidence" value="ECO:0007669"/>
    <property type="project" value="InterPro"/>
</dbReference>
<keyword evidence="1" id="KW-0808">Transferase</keyword>
<dbReference type="EMBL" id="FNPC01000002">
    <property type="protein sequence ID" value="SDX91333.1"/>
    <property type="molecule type" value="Genomic_DNA"/>
</dbReference>
<dbReference type="SUPFAM" id="SSF52172">
    <property type="entry name" value="CheY-like"/>
    <property type="match status" value="1"/>
</dbReference>
<proteinExistence type="predicted"/>
<dbReference type="PANTHER" id="PTHR34236">
    <property type="entry name" value="DIMETHYL SULFOXIDE REDUCTASE TRANSCRIPTIONAL ACTIVATOR"/>
    <property type="match status" value="1"/>
</dbReference>
<keyword evidence="3" id="KW-0805">Transcription regulation</keyword>
<dbReference type="InterPro" id="IPR003018">
    <property type="entry name" value="GAF"/>
</dbReference>
<dbReference type="Proteomes" id="UP000199079">
    <property type="component" value="Unassembled WGS sequence"/>
</dbReference>
<evidence type="ECO:0000256" key="4">
    <source>
        <dbReference type="ARBA" id="ARBA00023163"/>
    </source>
</evidence>
<evidence type="ECO:0000256" key="3">
    <source>
        <dbReference type="ARBA" id="ARBA00023015"/>
    </source>
</evidence>
<dbReference type="PROSITE" id="PS50110">
    <property type="entry name" value="RESPONSE_REGULATORY"/>
    <property type="match status" value="1"/>
</dbReference>
<evidence type="ECO:0000256" key="1">
    <source>
        <dbReference type="ARBA" id="ARBA00022679"/>
    </source>
</evidence>